<protein>
    <submittedName>
        <fullName evidence="3">Beta propeller domain-containing protein</fullName>
    </submittedName>
</protein>
<gene>
    <name evidence="3" type="ORF">SAMN05421810_101549</name>
</gene>
<feature type="transmembrane region" description="Helical" evidence="2">
    <location>
        <begin position="38"/>
        <end position="59"/>
    </location>
</feature>
<dbReference type="STRING" id="587909.SAMN05421810_101549"/>
<organism evidence="3 4">
    <name type="scientific">Amycolatopsis arida</name>
    <dbReference type="NCBI Taxonomy" id="587909"/>
    <lineage>
        <taxon>Bacteria</taxon>
        <taxon>Bacillati</taxon>
        <taxon>Actinomycetota</taxon>
        <taxon>Actinomycetes</taxon>
        <taxon>Pseudonocardiales</taxon>
        <taxon>Pseudonocardiaceae</taxon>
        <taxon>Amycolatopsis</taxon>
    </lineage>
</organism>
<evidence type="ECO:0000256" key="2">
    <source>
        <dbReference type="SAM" id="Phobius"/>
    </source>
</evidence>
<dbReference type="SUPFAM" id="SSF75011">
    <property type="entry name" value="3-carboxy-cis,cis-mucoante lactonizing enzyme"/>
    <property type="match status" value="1"/>
</dbReference>
<evidence type="ECO:0000313" key="4">
    <source>
        <dbReference type="Proteomes" id="UP000198727"/>
    </source>
</evidence>
<dbReference type="InterPro" id="IPR011044">
    <property type="entry name" value="Quino_amine_DH_bsu"/>
</dbReference>
<dbReference type="InterPro" id="IPR019198">
    <property type="entry name" value="Beta_propeller_containing"/>
</dbReference>
<keyword evidence="2" id="KW-0472">Membrane</keyword>
<name>A0A1I5LHG7_9PSEU</name>
<dbReference type="SUPFAM" id="SSF50969">
    <property type="entry name" value="YVTN repeat-like/Quinoprotein amine dehydrogenase"/>
    <property type="match status" value="1"/>
</dbReference>
<dbReference type="Proteomes" id="UP000198727">
    <property type="component" value="Unassembled WGS sequence"/>
</dbReference>
<reference evidence="4" key="1">
    <citation type="submission" date="2016-10" db="EMBL/GenBank/DDBJ databases">
        <authorList>
            <person name="Varghese N."/>
            <person name="Submissions S."/>
        </authorList>
    </citation>
    <scope>NUCLEOTIDE SEQUENCE [LARGE SCALE GENOMIC DNA]</scope>
    <source>
        <strain evidence="4">CGMCC 4.5579</strain>
    </source>
</reference>
<proteinExistence type="predicted"/>
<evidence type="ECO:0000256" key="1">
    <source>
        <dbReference type="SAM" id="MobiDB-lite"/>
    </source>
</evidence>
<accession>A0A1I5LHG7</accession>
<feature type="region of interest" description="Disordered" evidence="1">
    <location>
        <begin position="113"/>
        <end position="158"/>
    </location>
</feature>
<sequence length="686" mass="71068">MIQVTPRPRRIRSGVGATDRVVGPVLSGMKRDLLRPRWAVLAAAVLVGCVSSGVLPVPFGGAGTAAATPGLVAFDSCDQALAELRKAALSRVGPYGFDRGSVGGFAGNGPAVADGRLSAEGTGEGTGEGTAAAPAAPAREHSGTNTHEAGVGEPDLARTDGRRVVTVVDGRLRVADVASREITSTVEIPGDAPEGLLLHGDRALVLASDMSPMPMPEPLPAPVPRPGPGITGVEPGSDPGGMPEADPGFAPPEGGTRLMLVDLAGPARVLGTLSVAGTFVDARLVDGRARVVVRSAPRLPFSYPNDAGSLGKALRHNESAVAAATIDDWLPRYELTAGSTRREGRLVDCARVSRPAEYSGASLLTVLTVDLAGELGTGDPVSIVADGDTVYATAETLYVANRSGADRTEVHRFDMLVPGPPRYVASGAVDGWLLNQYALSEHAGHLRVATTTDRGERAASASAVTVLARRESELVEVGSVGGLGRGERIHAVRFLGPVGYVVTFRETDPLYTLDLRDPAAPAVVGELKITGYSAYLHDVGNGRLVGVGQEADLDGRRLGLQVSLFDVSDPARPRRVARHHVPGAYSEVESDPHAFLHWPPSGLLVLPTSGPVTGREVAVVGEALVLRQSGASLAEVGTVRHPAGTAVDASVRRALVVGNELWTVSFAGLGVASLGDLTERAWLPFD</sequence>
<evidence type="ECO:0000313" key="3">
    <source>
        <dbReference type="EMBL" id="SFO96819.1"/>
    </source>
</evidence>
<dbReference type="Pfam" id="PF09826">
    <property type="entry name" value="Beta_propel"/>
    <property type="match status" value="1"/>
</dbReference>
<dbReference type="AlphaFoldDB" id="A0A1I5LHG7"/>
<dbReference type="EMBL" id="FOWW01000001">
    <property type="protein sequence ID" value="SFO96819.1"/>
    <property type="molecule type" value="Genomic_DNA"/>
</dbReference>
<keyword evidence="2" id="KW-1133">Transmembrane helix</keyword>
<keyword evidence="4" id="KW-1185">Reference proteome</keyword>
<feature type="region of interest" description="Disordered" evidence="1">
    <location>
        <begin position="227"/>
        <end position="254"/>
    </location>
</feature>
<keyword evidence="2" id="KW-0812">Transmembrane</keyword>